<dbReference type="Pfam" id="PF00877">
    <property type="entry name" value="NLPC_P60"/>
    <property type="match status" value="1"/>
</dbReference>
<dbReference type="InterPro" id="IPR002477">
    <property type="entry name" value="Peptidoglycan-bd-like"/>
</dbReference>
<comment type="similarity">
    <text evidence="1">Belongs to the peptidase C40 family.</text>
</comment>
<dbReference type="Gene3D" id="1.10.101.10">
    <property type="entry name" value="PGBD-like superfamily/PGBD"/>
    <property type="match status" value="2"/>
</dbReference>
<evidence type="ECO:0000313" key="8">
    <source>
        <dbReference type="Proteomes" id="UP001164305"/>
    </source>
</evidence>
<organism evidence="7 8">
    <name type="scientific">Brachybacterium huguangmaarense</name>
    <dbReference type="NCBI Taxonomy" id="1652028"/>
    <lineage>
        <taxon>Bacteria</taxon>
        <taxon>Bacillati</taxon>
        <taxon>Actinomycetota</taxon>
        <taxon>Actinomycetes</taxon>
        <taxon>Micrococcales</taxon>
        <taxon>Dermabacteraceae</taxon>
        <taxon>Brachybacterium</taxon>
    </lineage>
</organism>
<feature type="compositionally biased region" description="Low complexity" evidence="5">
    <location>
        <begin position="246"/>
        <end position="271"/>
    </location>
</feature>
<evidence type="ECO:0000256" key="1">
    <source>
        <dbReference type="ARBA" id="ARBA00007074"/>
    </source>
</evidence>
<evidence type="ECO:0000256" key="2">
    <source>
        <dbReference type="ARBA" id="ARBA00022670"/>
    </source>
</evidence>
<evidence type="ECO:0000313" key="7">
    <source>
        <dbReference type="EMBL" id="UYG17953.1"/>
    </source>
</evidence>
<dbReference type="SUPFAM" id="SSF54001">
    <property type="entry name" value="Cysteine proteinases"/>
    <property type="match status" value="1"/>
</dbReference>
<feature type="region of interest" description="Disordered" evidence="5">
    <location>
        <begin position="243"/>
        <end position="271"/>
    </location>
</feature>
<dbReference type="InterPro" id="IPR000064">
    <property type="entry name" value="NLP_P60_dom"/>
</dbReference>
<keyword evidence="8" id="KW-1185">Reference proteome</keyword>
<sequence>MFRTPPRGAHRAPGRAVVDYRALAVPVGRSVSGAAVLGAVTAGVAIAGVGTANAQAPGSPQPRTVAPPSLAPQALTTVAPAVSPAAPVVPPSVVTLRSGARGSAVTSLQEALNANGASLAVDGKFGSATLQAVRSFQRGAGLVVDGVAGARTWAALGGAPASGSSGSSTSSGSSSSSQPKLRQGDRSAAVTTLQNLLRDNGASIAADGKFGPATHRAVLAFQRSAGLSVDGVVGPKTWSALRNGQGSAAGSGSSSSGSSSSGSSGSSSDVSGSAIVSSAKAQVGVKYVWGGSSPSQGFDCSGLTSYAYKQNGITIPRTARSQALGGQIISQSEARPGDLVAFTADNYGHIAIYAGDGKIVDASGSQGKVVNRSIWNSPHVFVTYR</sequence>
<dbReference type="Proteomes" id="UP001164305">
    <property type="component" value="Chromosome"/>
</dbReference>
<dbReference type="SUPFAM" id="SSF47090">
    <property type="entry name" value="PGBD-like"/>
    <property type="match status" value="2"/>
</dbReference>
<evidence type="ECO:0000256" key="5">
    <source>
        <dbReference type="SAM" id="MobiDB-lite"/>
    </source>
</evidence>
<protein>
    <submittedName>
        <fullName evidence="7">Peptidoglycan-binding protein</fullName>
    </submittedName>
</protein>
<dbReference type="Pfam" id="PF01471">
    <property type="entry name" value="PG_binding_1"/>
    <property type="match status" value="2"/>
</dbReference>
<dbReference type="EMBL" id="CP107020">
    <property type="protein sequence ID" value="UYG17953.1"/>
    <property type="molecule type" value="Genomic_DNA"/>
</dbReference>
<feature type="compositionally biased region" description="Low complexity" evidence="5">
    <location>
        <begin position="162"/>
        <end position="177"/>
    </location>
</feature>
<accession>A0ABY6G5I9</accession>
<dbReference type="PANTHER" id="PTHR47053">
    <property type="entry name" value="MUREIN DD-ENDOPEPTIDASE MEPH-RELATED"/>
    <property type="match status" value="1"/>
</dbReference>
<dbReference type="InterPro" id="IPR051202">
    <property type="entry name" value="Peptidase_C40"/>
</dbReference>
<gene>
    <name evidence="7" type="ORF">BRM3_05930</name>
</gene>
<dbReference type="InterPro" id="IPR038765">
    <property type="entry name" value="Papain-like_cys_pep_sf"/>
</dbReference>
<dbReference type="InterPro" id="IPR036365">
    <property type="entry name" value="PGBD-like_sf"/>
</dbReference>
<evidence type="ECO:0000256" key="3">
    <source>
        <dbReference type="ARBA" id="ARBA00022801"/>
    </source>
</evidence>
<dbReference type="InterPro" id="IPR036366">
    <property type="entry name" value="PGBDSf"/>
</dbReference>
<name>A0ABY6G5I9_9MICO</name>
<keyword evidence="2" id="KW-0645">Protease</keyword>
<feature type="domain" description="NlpC/P60" evidence="6">
    <location>
        <begin position="269"/>
        <end position="385"/>
    </location>
</feature>
<proteinExistence type="inferred from homology"/>
<dbReference type="RefSeq" id="WP_263595159.1">
    <property type="nucleotide sequence ID" value="NZ_CP107020.1"/>
</dbReference>
<evidence type="ECO:0000256" key="4">
    <source>
        <dbReference type="ARBA" id="ARBA00022807"/>
    </source>
</evidence>
<keyword evidence="3" id="KW-0378">Hydrolase</keyword>
<dbReference type="PROSITE" id="PS51935">
    <property type="entry name" value="NLPC_P60"/>
    <property type="match status" value="1"/>
</dbReference>
<feature type="region of interest" description="Disordered" evidence="5">
    <location>
        <begin position="158"/>
        <end position="188"/>
    </location>
</feature>
<reference evidence="7" key="1">
    <citation type="submission" date="2022-10" db="EMBL/GenBank/DDBJ databases">
        <title>Whole-Genome Sequencing of Brachybacterium huguangmaarense BRM-3, Isolated from Betula schmidtii.</title>
        <authorList>
            <person name="Haam D."/>
        </authorList>
    </citation>
    <scope>NUCLEOTIDE SEQUENCE</scope>
    <source>
        <strain evidence="7">BRM-3</strain>
    </source>
</reference>
<dbReference type="PANTHER" id="PTHR47053:SF1">
    <property type="entry name" value="MUREIN DD-ENDOPEPTIDASE MEPH-RELATED"/>
    <property type="match status" value="1"/>
</dbReference>
<evidence type="ECO:0000259" key="6">
    <source>
        <dbReference type="PROSITE" id="PS51935"/>
    </source>
</evidence>
<keyword evidence="4" id="KW-0788">Thiol protease</keyword>
<dbReference type="Gene3D" id="3.90.1720.10">
    <property type="entry name" value="endopeptidase domain like (from Nostoc punctiforme)"/>
    <property type="match status" value="1"/>
</dbReference>